<keyword evidence="2 9" id="KW-0696">RNA-directed RNA polymerase</keyword>
<dbReference type="Proteomes" id="UP000268093">
    <property type="component" value="Unassembled WGS sequence"/>
</dbReference>
<dbReference type="Pfam" id="PF00076">
    <property type="entry name" value="RRM_1"/>
    <property type="match status" value="1"/>
</dbReference>
<dbReference type="AlphaFoldDB" id="A0A433DM55"/>
<evidence type="ECO:0000256" key="4">
    <source>
        <dbReference type="ARBA" id="ARBA00022695"/>
    </source>
</evidence>
<evidence type="ECO:0000256" key="3">
    <source>
        <dbReference type="ARBA" id="ARBA00022679"/>
    </source>
</evidence>
<evidence type="ECO:0000256" key="6">
    <source>
        <dbReference type="ARBA" id="ARBA00023158"/>
    </source>
</evidence>
<dbReference type="OrthoDB" id="6513042at2759"/>
<feature type="domain" description="RRM" evidence="10">
    <location>
        <begin position="1"/>
        <end position="80"/>
    </location>
</feature>
<evidence type="ECO:0000256" key="1">
    <source>
        <dbReference type="ARBA" id="ARBA00005762"/>
    </source>
</evidence>
<gene>
    <name evidence="11" type="ORF">BC936DRAFT_144635</name>
</gene>
<dbReference type="GO" id="GO:0031380">
    <property type="term" value="C:nuclear RNA-directed RNA polymerase complex"/>
    <property type="evidence" value="ECO:0007669"/>
    <property type="project" value="TreeGrafter"/>
</dbReference>
<dbReference type="SUPFAM" id="SSF54928">
    <property type="entry name" value="RNA-binding domain, RBD"/>
    <property type="match status" value="1"/>
</dbReference>
<dbReference type="PANTHER" id="PTHR23079">
    <property type="entry name" value="RNA-DEPENDENT RNA POLYMERASE"/>
    <property type="match status" value="1"/>
</dbReference>
<keyword evidence="12" id="KW-1185">Reference proteome</keyword>
<sequence>MALKLYNIPFEATEAQLRAVLQSHGQVQSCRLEMNRRNRLQNRGQATVKFTNASDAQRLLDMQDKPFVMNRQLRISLAPQDRRSRLPNGKFVIENFAIGSWVEETVRGADAWTFERHWELSGDTPRPQLEIDTSFHSLCITKLHLENSRILNTSCHELHIAFHDLADRPRGVVIDDRSIPGTLIIYLFFLRPPKIFRGPTLLDILAQMNLSYTSDEPEPIRTIDPTRLRLFDGRHLVWQLTFNVGLNPDLWNMLESLSRHQLVAYPPTTYNVRVVEPATRLPSVDPSYFDNLPYNVAFKIHGLLSNNILYHSEVSNPIFLKVLENAIEAGDAMQACNALDSLTTIDWNPGKFGDLRPYRRLAKMLKDNSLLSLFVPLPPNDNFVPINHATVTPTRIYIEGPMIEPSNRVLRKFSEHTDRFLRVNFADENFELLRTQRESNELLEQRVRRVLEDGIITAGRRHEFLAFGSSQLKEHSCWFFASCPEKTADQIREWMGEFSKIKTPALYAARMGQCFTATTGTIEIPSSQRIQIPDIERPIPGTDKNYCFTDGIGKISLSLAGRAVAASGMKLDPDDLPSVYQMRYGGCKGVVVIDRSLDGDQLCIRRSMTKFEAPTSETFEIVKTSAKPQRAYLNRQIIMLLSALGTNDDIFLQLQDEVIAKANLMMTDADAAGDFLKLRPTDTHHAKLTVAMLRNGLLNEKEPFLCAILEAIRLNTLQNLKKKARILVEKSYLLFGTVDETCTLGEDEVFVQAPILEFVDPFEPPSKRSMKVLEGYVVVMRNPSLHPGDIRILKAVQCEPLSLNKMKNCVVFSSRGKRPVPNMMSGGDLGELRVIHISHNVNLRDDRFCRKAVINIIYLFCGSLPDGDEYFVCYDERLFPTRTESPMDYIAPERPVVESVDMSHVKKFFVDYIENDKLGMIANMHMALADCNGVFDQRCLTLCEAHSAAVDFPKTGIPAIIGKFCRVESYPDFMDARPHQKRHKSERILGKLYRRVTGVHPSDNNIWLNYLNGVWLDETLLEDGFDDYLDDAENCKRLYDRELRDLMSKYKIKTEAEVITTYILDFRSIHRRKLYDVQDLVAESIKTLVHKYRKVFAQEIYFEQDFDPRFTLQVCPEAKKKASAWYYITYREGDHESDEDQQSRRNRKLLSFAWLAFDVLLKIRYAR</sequence>
<dbReference type="EMBL" id="RBNI01000340">
    <property type="protein sequence ID" value="RUP51905.1"/>
    <property type="molecule type" value="Genomic_DNA"/>
</dbReference>
<evidence type="ECO:0000313" key="11">
    <source>
        <dbReference type="EMBL" id="RUP51905.1"/>
    </source>
</evidence>
<dbReference type="PANTHER" id="PTHR23079:SF55">
    <property type="entry name" value="RNA-DIRECTED RNA POLYMERASE"/>
    <property type="match status" value="1"/>
</dbReference>
<proteinExistence type="inferred from homology"/>
<dbReference type="Gene3D" id="3.30.70.330">
    <property type="match status" value="1"/>
</dbReference>
<dbReference type="InterPro" id="IPR012677">
    <property type="entry name" value="Nucleotide-bd_a/b_plait_sf"/>
</dbReference>
<evidence type="ECO:0000256" key="5">
    <source>
        <dbReference type="ARBA" id="ARBA00022884"/>
    </source>
</evidence>
<dbReference type="Pfam" id="PF05183">
    <property type="entry name" value="RdRP"/>
    <property type="match status" value="2"/>
</dbReference>
<dbReference type="InterPro" id="IPR057596">
    <property type="entry name" value="RDRP_core"/>
</dbReference>
<dbReference type="InterPro" id="IPR058752">
    <property type="entry name" value="RDRP_C_head"/>
</dbReference>
<keyword evidence="5 8" id="KW-0694">RNA-binding</keyword>
<keyword evidence="3 9" id="KW-0808">Transferase</keyword>
<dbReference type="InterPro" id="IPR000504">
    <property type="entry name" value="RRM_dom"/>
</dbReference>
<dbReference type="EC" id="2.7.7.48" evidence="9"/>
<dbReference type="SMART" id="SM00360">
    <property type="entry name" value="RRM"/>
    <property type="match status" value="1"/>
</dbReference>
<comment type="caution">
    <text evidence="11">The sequence shown here is derived from an EMBL/GenBank/DDBJ whole genome shotgun (WGS) entry which is preliminary data.</text>
</comment>
<name>A0A433DM55_9FUNG</name>
<evidence type="ECO:0000256" key="2">
    <source>
        <dbReference type="ARBA" id="ARBA00022484"/>
    </source>
</evidence>
<protein>
    <recommendedName>
        <fullName evidence="9">RNA-dependent RNA polymerase</fullName>
        <ecNumber evidence="9">2.7.7.48</ecNumber>
    </recommendedName>
</protein>
<accession>A0A433DM55</accession>
<evidence type="ECO:0000256" key="8">
    <source>
        <dbReference type="PROSITE-ProRule" id="PRU00176"/>
    </source>
</evidence>
<keyword evidence="6" id="KW-0943">RNA-mediated gene silencing</keyword>
<evidence type="ECO:0000259" key="10">
    <source>
        <dbReference type="PROSITE" id="PS50102"/>
    </source>
</evidence>
<organism evidence="11 12">
    <name type="scientific">Jimgerdemannia flammicorona</name>
    <dbReference type="NCBI Taxonomy" id="994334"/>
    <lineage>
        <taxon>Eukaryota</taxon>
        <taxon>Fungi</taxon>
        <taxon>Fungi incertae sedis</taxon>
        <taxon>Mucoromycota</taxon>
        <taxon>Mucoromycotina</taxon>
        <taxon>Endogonomycetes</taxon>
        <taxon>Endogonales</taxon>
        <taxon>Endogonaceae</taxon>
        <taxon>Jimgerdemannia</taxon>
    </lineage>
</organism>
<dbReference type="GO" id="GO:0003723">
    <property type="term" value="F:RNA binding"/>
    <property type="evidence" value="ECO:0007669"/>
    <property type="project" value="UniProtKB-UniRule"/>
</dbReference>
<reference evidence="11 12" key="1">
    <citation type="journal article" date="2018" name="New Phytol.">
        <title>Phylogenomics of Endogonaceae and evolution of mycorrhizas within Mucoromycota.</title>
        <authorList>
            <person name="Chang Y."/>
            <person name="Desiro A."/>
            <person name="Na H."/>
            <person name="Sandor L."/>
            <person name="Lipzen A."/>
            <person name="Clum A."/>
            <person name="Barry K."/>
            <person name="Grigoriev I.V."/>
            <person name="Martin F.M."/>
            <person name="Stajich J.E."/>
            <person name="Smith M.E."/>
            <person name="Bonito G."/>
            <person name="Spatafora J.W."/>
        </authorList>
    </citation>
    <scope>NUCLEOTIDE SEQUENCE [LARGE SCALE GENOMIC DNA]</scope>
    <source>
        <strain evidence="11 12">GMNB39</strain>
    </source>
</reference>
<dbReference type="InterPro" id="IPR007855">
    <property type="entry name" value="RDRP"/>
</dbReference>
<dbReference type="GO" id="GO:0030422">
    <property type="term" value="P:siRNA processing"/>
    <property type="evidence" value="ECO:0007669"/>
    <property type="project" value="TreeGrafter"/>
</dbReference>
<dbReference type="GO" id="GO:0003968">
    <property type="term" value="F:RNA-directed RNA polymerase activity"/>
    <property type="evidence" value="ECO:0007669"/>
    <property type="project" value="UniProtKB-KW"/>
</dbReference>
<comment type="catalytic activity">
    <reaction evidence="7 9">
        <text>RNA(n) + a ribonucleoside 5'-triphosphate = RNA(n+1) + diphosphate</text>
        <dbReference type="Rhea" id="RHEA:21248"/>
        <dbReference type="Rhea" id="RHEA-COMP:14527"/>
        <dbReference type="Rhea" id="RHEA-COMP:17342"/>
        <dbReference type="ChEBI" id="CHEBI:33019"/>
        <dbReference type="ChEBI" id="CHEBI:61557"/>
        <dbReference type="ChEBI" id="CHEBI:140395"/>
        <dbReference type="EC" id="2.7.7.48"/>
    </reaction>
</comment>
<evidence type="ECO:0000256" key="7">
    <source>
        <dbReference type="ARBA" id="ARBA00048744"/>
    </source>
</evidence>
<dbReference type="Pfam" id="PF26253">
    <property type="entry name" value="RdRP_head"/>
    <property type="match status" value="1"/>
</dbReference>
<comment type="similarity">
    <text evidence="1 9">Belongs to the RdRP family.</text>
</comment>
<evidence type="ECO:0000313" key="12">
    <source>
        <dbReference type="Proteomes" id="UP000268093"/>
    </source>
</evidence>
<evidence type="ECO:0000256" key="9">
    <source>
        <dbReference type="RuleBase" id="RU363098"/>
    </source>
</evidence>
<dbReference type="PROSITE" id="PS50102">
    <property type="entry name" value="RRM"/>
    <property type="match status" value="1"/>
</dbReference>
<dbReference type="CDD" id="cd00590">
    <property type="entry name" value="RRM_SF"/>
    <property type="match status" value="1"/>
</dbReference>
<dbReference type="InterPro" id="IPR035979">
    <property type="entry name" value="RBD_domain_sf"/>
</dbReference>
<keyword evidence="4 9" id="KW-0548">Nucleotidyltransferase</keyword>